<feature type="region of interest" description="Disordered" evidence="1">
    <location>
        <begin position="245"/>
        <end position="269"/>
    </location>
</feature>
<feature type="region of interest" description="Disordered" evidence="1">
    <location>
        <begin position="116"/>
        <end position="137"/>
    </location>
</feature>
<protein>
    <submittedName>
        <fullName evidence="3">Uncharacterized protein</fullName>
    </submittedName>
</protein>
<evidence type="ECO:0000313" key="4">
    <source>
        <dbReference type="Proteomes" id="UP000283269"/>
    </source>
</evidence>
<name>A0A409XMX5_PSICY</name>
<evidence type="ECO:0000256" key="1">
    <source>
        <dbReference type="SAM" id="MobiDB-lite"/>
    </source>
</evidence>
<keyword evidence="2" id="KW-1133">Transmembrane helix</keyword>
<keyword evidence="4" id="KW-1185">Reference proteome</keyword>
<dbReference type="EMBL" id="NHYD01001107">
    <property type="protein sequence ID" value="PPQ92094.1"/>
    <property type="molecule type" value="Genomic_DNA"/>
</dbReference>
<feature type="transmembrane region" description="Helical" evidence="2">
    <location>
        <begin position="6"/>
        <end position="28"/>
    </location>
</feature>
<organism evidence="3 4">
    <name type="scientific">Psilocybe cyanescens</name>
    <dbReference type="NCBI Taxonomy" id="93625"/>
    <lineage>
        <taxon>Eukaryota</taxon>
        <taxon>Fungi</taxon>
        <taxon>Dikarya</taxon>
        <taxon>Basidiomycota</taxon>
        <taxon>Agaricomycotina</taxon>
        <taxon>Agaricomycetes</taxon>
        <taxon>Agaricomycetidae</taxon>
        <taxon>Agaricales</taxon>
        <taxon>Agaricineae</taxon>
        <taxon>Strophariaceae</taxon>
        <taxon>Psilocybe</taxon>
    </lineage>
</organism>
<keyword evidence="2" id="KW-0812">Transmembrane</keyword>
<accession>A0A409XMX5</accession>
<feature type="region of interest" description="Disordered" evidence="1">
    <location>
        <begin position="194"/>
        <end position="230"/>
    </location>
</feature>
<dbReference type="InParanoid" id="A0A409XMX5"/>
<feature type="region of interest" description="Disordered" evidence="1">
    <location>
        <begin position="54"/>
        <end position="84"/>
    </location>
</feature>
<feature type="compositionally biased region" description="Low complexity" evidence="1">
    <location>
        <begin position="54"/>
        <end position="65"/>
    </location>
</feature>
<dbReference type="OrthoDB" id="6365676at2759"/>
<feature type="region of interest" description="Disordered" evidence="1">
    <location>
        <begin position="474"/>
        <end position="536"/>
    </location>
</feature>
<dbReference type="STRING" id="93625.A0A409XMX5"/>
<evidence type="ECO:0000256" key="2">
    <source>
        <dbReference type="SAM" id="Phobius"/>
    </source>
</evidence>
<feature type="compositionally biased region" description="Polar residues" evidence="1">
    <location>
        <begin position="376"/>
        <end position="387"/>
    </location>
</feature>
<feature type="compositionally biased region" description="Polar residues" evidence="1">
    <location>
        <begin position="328"/>
        <end position="355"/>
    </location>
</feature>
<sequence length="536" mass="55972">MRIYAWHVWGGVFMLVIVRVRVLVLVLVMGGFRMKGPILSAGYNLGLISDRSGAASTSSSSSSQQHHSRGGSYGGGGSSGAYAPHDERQEFSSAFGLMSLDDPNVIAGLAVDGQPFFSDPEHAHNQQARHGSGDLLGQDMDTPMPMKQESSAGGLLQLPASGLDAKLPPLPTPSRETDTRELREFWKQYMRTPLSGPGPAASGLGLGESNASSTTTASNKGVPPYRRPRVASLPSAKTPVMERDHFYSDGQPAGNIDAGEERGRDGKMGPMSSIRTTLHGNHEDLRSYEAAVLARKAPTNLNLQIRKPIRGRGNVASNYGARPRSAVDPSTSSISSLANAFGGSSTNTAGSTNQHPAPPSAPAGRVTFAMKKEESASPSIGGQSRGSSLAVDDSDGGSSNDQDSLRPSFKRLPSQTLGPANSKRAFLGFAGEGNQEGSKDRQLVGWGAPTGAEPNAMAAKNALLAMSHPDRVVASLSERRRRRMSAPGASSPLHLPLPDSNRNSGLPEQKMSGRPYAGDAGGAAGYAPAAQAGGTN</sequence>
<gene>
    <name evidence="3" type="ORF">CVT25_008260</name>
</gene>
<comment type="caution">
    <text evidence="3">The sequence shown here is derived from an EMBL/GenBank/DDBJ whole genome shotgun (WGS) entry which is preliminary data.</text>
</comment>
<evidence type="ECO:0000313" key="3">
    <source>
        <dbReference type="EMBL" id="PPQ92094.1"/>
    </source>
</evidence>
<feature type="compositionally biased region" description="Low complexity" evidence="1">
    <location>
        <begin position="525"/>
        <end position="536"/>
    </location>
</feature>
<keyword evidence="2" id="KW-0472">Membrane</keyword>
<reference evidence="3 4" key="1">
    <citation type="journal article" date="2018" name="Evol. Lett.">
        <title>Horizontal gene cluster transfer increased hallucinogenic mushroom diversity.</title>
        <authorList>
            <person name="Reynolds H.T."/>
            <person name="Vijayakumar V."/>
            <person name="Gluck-Thaler E."/>
            <person name="Korotkin H.B."/>
            <person name="Matheny P.B."/>
            <person name="Slot J.C."/>
        </authorList>
    </citation>
    <scope>NUCLEOTIDE SEQUENCE [LARGE SCALE GENOMIC DNA]</scope>
    <source>
        <strain evidence="3 4">2631</strain>
    </source>
</reference>
<feature type="region of interest" description="Disordered" evidence="1">
    <location>
        <begin position="313"/>
        <end position="454"/>
    </location>
</feature>
<dbReference type="Proteomes" id="UP000283269">
    <property type="component" value="Unassembled WGS sequence"/>
</dbReference>
<proteinExistence type="predicted"/>
<feature type="compositionally biased region" description="Low complexity" evidence="1">
    <location>
        <begin position="194"/>
        <end position="219"/>
    </location>
</feature>
<dbReference type="AlphaFoldDB" id="A0A409XMX5"/>